<dbReference type="EMBL" id="ML994721">
    <property type="protein sequence ID" value="KAF2175890.1"/>
    <property type="molecule type" value="Genomic_DNA"/>
</dbReference>
<dbReference type="Gene3D" id="3.40.50.12780">
    <property type="entry name" value="N-terminal domain of ligase-like"/>
    <property type="match status" value="1"/>
</dbReference>
<sequence>MPGGTYQPPTPSSIEDLPTTDTIAYWAANNQSPPQTFTTPFTDGTVMRSGGSTGAPKIIYMTRAEQKAVAVFKAAAMAQGCGFVTGHRVAHMSHFGGLYGSFNLFNTAPMELPVSHVHLPISGNETIENTIKWVFGFGATVLLSNPSTARQIADRLTREGKTMDRVRLISYTGELFTKGLRAPYKKAFPNALIYPSLYGCVDAGPIGIPPRPNQGGDDDIAPKYKVLAPLLVMEIIDEHGKPIKENGKKGMIVISHLIKRQQPMLRYPTGNVASWTDYSNEVFELHGRDLVSLKIVNAHLPIAVLRETIEEILGEGVSQGSQFVTRRLNRPKAHELTIRIVAKQPDNPEDVRQKINARLGQISGKWVEHQKNGYIAPLRLEWISVDQLQLKSSGKVSDIVEERF</sequence>
<proteinExistence type="predicted"/>
<reference evidence="1" key="1">
    <citation type="journal article" date="2020" name="Stud. Mycol.">
        <title>101 Dothideomycetes genomes: a test case for predicting lifestyles and emergence of pathogens.</title>
        <authorList>
            <person name="Haridas S."/>
            <person name="Albert R."/>
            <person name="Binder M."/>
            <person name="Bloem J."/>
            <person name="Labutti K."/>
            <person name="Salamov A."/>
            <person name="Andreopoulos B."/>
            <person name="Baker S."/>
            <person name="Barry K."/>
            <person name="Bills G."/>
            <person name="Bluhm B."/>
            <person name="Cannon C."/>
            <person name="Castanera R."/>
            <person name="Culley D."/>
            <person name="Daum C."/>
            <person name="Ezra D."/>
            <person name="Gonzalez J."/>
            <person name="Henrissat B."/>
            <person name="Kuo A."/>
            <person name="Liang C."/>
            <person name="Lipzen A."/>
            <person name="Lutzoni F."/>
            <person name="Magnuson J."/>
            <person name="Mondo S."/>
            <person name="Nolan M."/>
            <person name="Ohm R."/>
            <person name="Pangilinan J."/>
            <person name="Park H.-J."/>
            <person name="Ramirez L."/>
            <person name="Alfaro M."/>
            <person name="Sun H."/>
            <person name="Tritt A."/>
            <person name="Yoshinaga Y."/>
            <person name="Zwiers L.-H."/>
            <person name="Turgeon B."/>
            <person name="Goodwin S."/>
            <person name="Spatafora J."/>
            <person name="Crous P."/>
            <person name="Grigoriev I."/>
        </authorList>
    </citation>
    <scope>NUCLEOTIDE SEQUENCE</scope>
    <source>
        <strain evidence="1">CBS 207.26</strain>
    </source>
</reference>
<name>A0A6A6DD43_9PEZI</name>
<dbReference type="PANTHER" id="PTHR43845">
    <property type="entry name" value="BLR5969 PROTEIN"/>
    <property type="match status" value="1"/>
</dbReference>
<dbReference type="PANTHER" id="PTHR43845:SF1">
    <property type="entry name" value="BLR5969 PROTEIN"/>
    <property type="match status" value="1"/>
</dbReference>
<evidence type="ECO:0008006" key="3">
    <source>
        <dbReference type="Google" id="ProtNLM"/>
    </source>
</evidence>
<keyword evidence="2" id="KW-1185">Reference proteome</keyword>
<evidence type="ECO:0000313" key="2">
    <source>
        <dbReference type="Proteomes" id="UP000800200"/>
    </source>
</evidence>
<dbReference type="SUPFAM" id="SSF56801">
    <property type="entry name" value="Acetyl-CoA synthetase-like"/>
    <property type="match status" value="1"/>
</dbReference>
<gene>
    <name evidence="1" type="ORF">K469DRAFT_683361</name>
</gene>
<organism evidence="1 2">
    <name type="scientific">Zopfia rhizophila CBS 207.26</name>
    <dbReference type="NCBI Taxonomy" id="1314779"/>
    <lineage>
        <taxon>Eukaryota</taxon>
        <taxon>Fungi</taxon>
        <taxon>Dikarya</taxon>
        <taxon>Ascomycota</taxon>
        <taxon>Pezizomycotina</taxon>
        <taxon>Dothideomycetes</taxon>
        <taxon>Dothideomycetes incertae sedis</taxon>
        <taxon>Zopfiaceae</taxon>
        <taxon>Zopfia</taxon>
    </lineage>
</organism>
<dbReference type="InterPro" id="IPR042099">
    <property type="entry name" value="ANL_N_sf"/>
</dbReference>
<evidence type="ECO:0000313" key="1">
    <source>
        <dbReference type="EMBL" id="KAF2175890.1"/>
    </source>
</evidence>
<dbReference type="Proteomes" id="UP000800200">
    <property type="component" value="Unassembled WGS sequence"/>
</dbReference>
<dbReference type="AlphaFoldDB" id="A0A6A6DD43"/>
<accession>A0A6A6DD43</accession>
<protein>
    <recommendedName>
        <fullName evidence="3">AMP-dependent synthetase/ligase domain-containing protein</fullName>
    </recommendedName>
</protein>
<dbReference type="OrthoDB" id="5360374at2759"/>